<feature type="transmembrane region" description="Helical" evidence="2">
    <location>
        <begin position="88"/>
        <end position="116"/>
    </location>
</feature>
<feature type="region of interest" description="Disordered" evidence="1">
    <location>
        <begin position="133"/>
        <end position="165"/>
    </location>
</feature>
<feature type="domain" description="DUF6542" evidence="3">
    <location>
        <begin position="13"/>
        <end position="121"/>
    </location>
</feature>
<evidence type="ECO:0000313" key="5">
    <source>
        <dbReference type="Proteomes" id="UP001602013"/>
    </source>
</evidence>
<dbReference type="Pfam" id="PF20177">
    <property type="entry name" value="DUF6542"/>
    <property type="match status" value="1"/>
</dbReference>
<reference evidence="4 5" key="1">
    <citation type="submission" date="2024-10" db="EMBL/GenBank/DDBJ databases">
        <title>The Natural Products Discovery Center: Release of the First 8490 Sequenced Strains for Exploring Actinobacteria Biosynthetic Diversity.</title>
        <authorList>
            <person name="Kalkreuter E."/>
            <person name="Kautsar S.A."/>
            <person name="Yang D."/>
            <person name="Bader C.D."/>
            <person name="Teijaro C.N."/>
            <person name="Fluegel L."/>
            <person name="Davis C.M."/>
            <person name="Simpson J.R."/>
            <person name="Lauterbach L."/>
            <person name="Steele A.D."/>
            <person name="Gui C."/>
            <person name="Meng S."/>
            <person name="Li G."/>
            <person name="Viehrig K."/>
            <person name="Ye F."/>
            <person name="Su P."/>
            <person name="Kiefer A.F."/>
            <person name="Nichols A."/>
            <person name="Cepeda A.J."/>
            <person name="Yan W."/>
            <person name="Fan B."/>
            <person name="Jiang Y."/>
            <person name="Adhikari A."/>
            <person name="Zheng C.-J."/>
            <person name="Schuster L."/>
            <person name="Cowan T.M."/>
            <person name="Smanski M.J."/>
            <person name="Chevrette M.G."/>
            <person name="De Carvalho L.P.S."/>
            <person name="Shen B."/>
        </authorList>
    </citation>
    <scope>NUCLEOTIDE SEQUENCE [LARGE SCALE GENOMIC DNA]</scope>
    <source>
        <strain evidence="4 5">NPDC002173</strain>
    </source>
</reference>
<evidence type="ECO:0000259" key="3">
    <source>
        <dbReference type="Pfam" id="PF20177"/>
    </source>
</evidence>
<accession>A0ABW6SMI7</accession>
<evidence type="ECO:0000256" key="1">
    <source>
        <dbReference type="SAM" id="MobiDB-lite"/>
    </source>
</evidence>
<organism evidence="4 5">
    <name type="scientific">Microtetraspora malaysiensis</name>
    <dbReference type="NCBI Taxonomy" id="161358"/>
    <lineage>
        <taxon>Bacteria</taxon>
        <taxon>Bacillati</taxon>
        <taxon>Actinomycetota</taxon>
        <taxon>Actinomycetes</taxon>
        <taxon>Streptosporangiales</taxon>
        <taxon>Streptosporangiaceae</taxon>
        <taxon>Microtetraspora</taxon>
    </lineage>
</organism>
<keyword evidence="5" id="KW-1185">Reference proteome</keyword>
<feature type="transmembrane region" description="Helical" evidence="2">
    <location>
        <begin position="21"/>
        <end position="49"/>
    </location>
</feature>
<keyword evidence="2" id="KW-0472">Membrane</keyword>
<evidence type="ECO:0000256" key="2">
    <source>
        <dbReference type="SAM" id="Phobius"/>
    </source>
</evidence>
<protein>
    <submittedName>
        <fullName evidence="4">DUF6542 domain-containing protein</fullName>
    </submittedName>
</protein>
<dbReference type="InterPro" id="IPR046672">
    <property type="entry name" value="DUF6542"/>
</dbReference>
<keyword evidence="2" id="KW-0812">Transmembrane</keyword>
<dbReference type="Proteomes" id="UP001602013">
    <property type="component" value="Unassembled WGS sequence"/>
</dbReference>
<evidence type="ECO:0000313" key="4">
    <source>
        <dbReference type="EMBL" id="MFF3665204.1"/>
    </source>
</evidence>
<feature type="compositionally biased region" description="Basic and acidic residues" evidence="1">
    <location>
        <begin position="133"/>
        <end position="143"/>
    </location>
</feature>
<proteinExistence type="predicted"/>
<keyword evidence="2" id="KW-1133">Transmembrane helix</keyword>
<comment type="caution">
    <text evidence="4">The sequence shown here is derived from an EMBL/GenBank/DDBJ whole genome shotgun (WGS) entry which is preliminary data.</text>
</comment>
<sequence length="165" mass="18021">MRGTDQTSRVRLRLTARGAVAMLLVLTLLGQIFSPGPVFVVGCVAAALLVQPRDLLPLVVTPPLVFFATAAFVEFFRSLRAASMLQALGLGLFTSLSSAAPWLFAGSAIVLAIAWWRGLPQNVRELRQDLATRAEVPRPRQGEEPAFDPEPEGYFEPRVYGEARD</sequence>
<dbReference type="EMBL" id="JBIASD010000003">
    <property type="protein sequence ID" value="MFF3665204.1"/>
    <property type="molecule type" value="Genomic_DNA"/>
</dbReference>
<name>A0ABW6SMI7_9ACTN</name>
<dbReference type="RefSeq" id="WP_387409212.1">
    <property type="nucleotide sequence ID" value="NZ_JBIASD010000003.1"/>
</dbReference>
<feature type="transmembrane region" description="Helical" evidence="2">
    <location>
        <begin position="55"/>
        <end position="76"/>
    </location>
</feature>
<gene>
    <name evidence="4" type="ORF">ACFYXI_06380</name>
</gene>